<evidence type="ECO:0000313" key="2">
    <source>
        <dbReference type="EMBL" id="NEC83916.1"/>
    </source>
</evidence>
<reference evidence="2" key="1">
    <citation type="submission" date="2020-01" db="EMBL/GenBank/DDBJ databases">
        <title>Insect and environment-associated Actinomycetes.</title>
        <authorList>
            <person name="Currrie C."/>
            <person name="Chevrette M."/>
            <person name="Carlson C."/>
            <person name="Stubbendieck R."/>
            <person name="Wendt-Pienkowski E."/>
        </authorList>
    </citation>
    <scope>NUCLEOTIDE SEQUENCE</scope>
    <source>
        <strain evidence="2">SID7958</strain>
    </source>
</reference>
<comment type="caution">
    <text evidence="2">The sequence shown here is derived from an EMBL/GenBank/DDBJ whole genome shotgun (WGS) entry which is preliminary data.</text>
</comment>
<accession>A0A6G3UBX1</accession>
<gene>
    <name evidence="2" type="ORF">G3I38_32965</name>
</gene>
<dbReference type="EMBL" id="JAAGMU010001664">
    <property type="protein sequence ID" value="NEC83916.1"/>
    <property type="molecule type" value="Genomic_DNA"/>
</dbReference>
<sequence>MTHRPTGGPPHPVRPHPAEAAWHGRPPAPADTDPAVLAALLHRHG</sequence>
<feature type="non-terminal residue" evidence="2">
    <location>
        <position position="45"/>
    </location>
</feature>
<proteinExistence type="predicted"/>
<feature type="region of interest" description="Disordered" evidence="1">
    <location>
        <begin position="1"/>
        <end position="32"/>
    </location>
</feature>
<organism evidence="2">
    <name type="scientific">Streptomyces sp. SID7958</name>
    <dbReference type="NCBI Taxonomy" id="2706093"/>
    <lineage>
        <taxon>Bacteria</taxon>
        <taxon>Bacillati</taxon>
        <taxon>Actinomycetota</taxon>
        <taxon>Actinomycetes</taxon>
        <taxon>Kitasatosporales</taxon>
        <taxon>Streptomycetaceae</taxon>
        <taxon>Streptomyces</taxon>
    </lineage>
</organism>
<name>A0A6G3UBX1_9ACTN</name>
<evidence type="ECO:0000256" key="1">
    <source>
        <dbReference type="SAM" id="MobiDB-lite"/>
    </source>
</evidence>
<dbReference type="AlphaFoldDB" id="A0A6G3UBX1"/>
<protein>
    <submittedName>
        <fullName evidence="2">Uncharacterized protein</fullName>
    </submittedName>
</protein>